<keyword evidence="4" id="KW-0472">Membrane</keyword>
<evidence type="ECO:0000313" key="5">
    <source>
        <dbReference type="EMBL" id="BBD78158.1"/>
    </source>
</evidence>
<keyword evidence="6" id="KW-1185">Reference proteome</keyword>
<dbReference type="GO" id="GO:0016757">
    <property type="term" value="F:glycosyltransferase activity"/>
    <property type="evidence" value="ECO:0007669"/>
    <property type="project" value="UniProtKB-KW"/>
</dbReference>
<dbReference type="Pfam" id="PF13641">
    <property type="entry name" value="Glyco_tranf_2_3"/>
    <property type="match status" value="1"/>
</dbReference>
<dbReference type="Proteomes" id="UP000262004">
    <property type="component" value="Chromosome"/>
</dbReference>
<reference evidence="5 6" key="1">
    <citation type="submission" date="2018-04" db="EMBL/GenBank/DDBJ databases">
        <title>Complete genome sequence of Hydrogenophilus thermoluteolus TH-1.</title>
        <authorList>
            <person name="Arai H."/>
        </authorList>
    </citation>
    <scope>NUCLEOTIDE SEQUENCE [LARGE SCALE GENOMIC DNA]</scope>
    <source>
        <strain evidence="5 6">TH-1</strain>
    </source>
</reference>
<evidence type="ECO:0000256" key="2">
    <source>
        <dbReference type="ARBA" id="ARBA00022676"/>
    </source>
</evidence>
<dbReference type="PANTHER" id="PTHR43630">
    <property type="entry name" value="POLY-BETA-1,6-N-ACETYL-D-GLUCOSAMINE SYNTHASE"/>
    <property type="match status" value="1"/>
</dbReference>
<name>A0A2Z6E0K9_HYDTE</name>
<dbReference type="PANTHER" id="PTHR43630:SF1">
    <property type="entry name" value="POLY-BETA-1,6-N-ACETYL-D-GLUCOSAMINE SYNTHASE"/>
    <property type="match status" value="1"/>
</dbReference>
<keyword evidence="3 5" id="KW-0808">Transferase</keyword>
<comment type="similarity">
    <text evidence="1">Belongs to the glycosyltransferase 2 family.</text>
</comment>
<keyword evidence="4" id="KW-1133">Transmembrane helix</keyword>
<dbReference type="EMBL" id="AP018558">
    <property type="protein sequence ID" value="BBD78158.1"/>
    <property type="molecule type" value="Genomic_DNA"/>
</dbReference>
<feature type="transmembrane region" description="Helical" evidence="4">
    <location>
        <begin position="6"/>
        <end position="33"/>
    </location>
</feature>
<proteinExistence type="inferred from homology"/>
<dbReference type="RefSeq" id="WP_170141337.1">
    <property type="nucleotide sequence ID" value="NZ_AP018558.1"/>
</dbReference>
<dbReference type="AlphaFoldDB" id="A0A2Z6E0K9"/>
<organism evidence="5 6">
    <name type="scientific">Hydrogenophilus thermoluteolus</name>
    <name type="common">Pseudomonas hydrogenothermophila</name>
    <dbReference type="NCBI Taxonomy" id="297"/>
    <lineage>
        <taxon>Bacteria</taxon>
        <taxon>Pseudomonadati</taxon>
        <taxon>Pseudomonadota</taxon>
        <taxon>Hydrogenophilia</taxon>
        <taxon>Hydrogenophilales</taxon>
        <taxon>Hydrogenophilaceae</taxon>
        <taxon>Hydrogenophilus</taxon>
    </lineage>
</organism>
<accession>A0A2Z6E0K9</accession>
<dbReference type="CDD" id="cd06438">
    <property type="entry name" value="EpsO_like"/>
    <property type="match status" value="1"/>
</dbReference>
<dbReference type="Gene3D" id="3.90.550.10">
    <property type="entry name" value="Spore Coat Polysaccharide Biosynthesis Protein SpsA, Chain A"/>
    <property type="match status" value="1"/>
</dbReference>
<keyword evidence="4" id="KW-0812">Transmembrane</keyword>
<protein>
    <submittedName>
        <fullName evidence="5">Glycosyltransferase</fullName>
    </submittedName>
</protein>
<feature type="transmembrane region" description="Helical" evidence="4">
    <location>
        <begin position="323"/>
        <end position="341"/>
    </location>
</feature>
<evidence type="ECO:0000256" key="4">
    <source>
        <dbReference type="SAM" id="Phobius"/>
    </source>
</evidence>
<evidence type="ECO:0000256" key="1">
    <source>
        <dbReference type="ARBA" id="ARBA00006739"/>
    </source>
</evidence>
<dbReference type="SUPFAM" id="SSF53448">
    <property type="entry name" value="Nucleotide-diphospho-sugar transferases"/>
    <property type="match status" value="1"/>
</dbReference>
<gene>
    <name evidence="5" type="ORF">HPTL_1902</name>
</gene>
<keyword evidence="2" id="KW-0328">Glycosyltransferase</keyword>
<evidence type="ECO:0000313" key="6">
    <source>
        <dbReference type="Proteomes" id="UP000262004"/>
    </source>
</evidence>
<evidence type="ECO:0000256" key="3">
    <source>
        <dbReference type="ARBA" id="ARBA00022679"/>
    </source>
</evidence>
<feature type="transmembrane region" description="Helical" evidence="4">
    <location>
        <begin position="295"/>
        <end position="317"/>
    </location>
</feature>
<sequence>MTWWWLVWLLGGIPSFYLLLLTWVAAPLPYPWLPEKARSSRAQGQTRFRIVIPAHNEAKHIATTVTAALALDYPRSHFSVLVVANACTDETAEVAQAAGAAVLSYPPPGKGGALDYAFNQLLRDPSWDAVLVLDADSVLDPHALTVLDACFQCGAEAVQLRYAVRNVRVNARTEIAAIQLASLNGVRPLARSRFGWSAGIFGNGFALARATVAAVPYRAHGIVEDIEYHQHLFLAGKRVDFTDAAAVWAEMPVARHQLATQRARWERGKLWTIRHYAPQVLRQLLRRPWQTVGQLFDLLIPPIAWVAILLALLAWIAPQPVRIAALLGFGAILIHYLHAAHRYRLLPLFARALMHAPRYIFEKLWAVLHSMVTERRLGWKRTERD</sequence>
<dbReference type="KEGG" id="htl:HPTL_1902"/>
<dbReference type="InterPro" id="IPR029044">
    <property type="entry name" value="Nucleotide-diphossugar_trans"/>
</dbReference>